<name>A0A829YFE9_9GAMM</name>
<dbReference type="InterPro" id="IPR050833">
    <property type="entry name" value="Poly_Biosynth_Transport"/>
</dbReference>
<dbReference type="Proteomes" id="UP000445000">
    <property type="component" value="Unassembled WGS sequence"/>
</dbReference>
<feature type="transmembrane region" description="Helical" evidence="6">
    <location>
        <begin position="251"/>
        <end position="271"/>
    </location>
</feature>
<comment type="caution">
    <text evidence="7">The sequence shown here is derived from an EMBL/GenBank/DDBJ whole genome shotgun (WGS) entry which is preliminary data.</text>
</comment>
<feature type="transmembrane region" description="Helical" evidence="6">
    <location>
        <begin position="115"/>
        <end position="136"/>
    </location>
</feature>
<evidence type="ECO:0000256" key="5">
    <source>
        <dbReference type="ARBA" id="ARBA00023136"/>
    </source>
</evidence>
<dbReference type="PANTHER" id="PTHR30250">
    <property type="entry name" value="PST FAMILY PREDICTED COLANIC ACID TRANSPORTER"/>
    <property type="match status" value="1"/>
</dbReference>
<feature type="transmembrane region" description="Helical" evidence="6">
    <location>
        <begin position="148"/>
        <end position="170"/>
    </location>
</feature>
<keyword evidence="5 6" id="KW-0472">Membrane</keyword>
<feature type="transmembrane region" description="Helical" evidence="6">
    <location>
        <begin position="387"/>
        <end position="405"/>
    </location>
</feature>
<gene>
    <name evidence="7" type="primary">cpsL</name>
    <name evidence="7" type="ORF">GCM10011487_40190</name>
</gene>
<dbReference type="EMBL" id="BLJN01000004">
    <property type="protein sequence ID" value="GFE82019.1"/>
    <property type="molecule type" value="Genomic_DNA"/>
</dbReference>
<proteinExistence type="predicted"/>
<feature type="transmembrane region" description="Helical" evidence="6">
    <location>
        <begin position="292"/>
        <end position="323"/>
    </location>
</feature>
<organism evidence="7 8">
    <name type="scientific">Steroidobacter agaridevorans</name>
    <dbReference type="NCBI Taxonomy" id="2695856"/>
    <lineage>
        <taxon>Bacteria</taxon>
        <taxon>Pseudomonadati</taxon>
        <taxon>Pseudomonadota</taxon>
        <taxon>Gammaproteobacteria</taxon>
        <taxon>Steroidobacterales</taxon>
        <taxon>Steroidobacteraceae</taxon>
        <taxon>Steroidobacter</taxon>
    </lineage>
</organism>
<dbReference type="GO" id="GO:0005886">
    <property type="term" value="C:plasma membrane"/>
    <property type="evidence" value="ECO:0007669"/>
    <property type="project" value="UniProtKB-SubCell"/>
</dbReference>
<dbReference type="RefSeq" id="WP_161813701.1">
    <property type="nucleotide sequence ID" value="NZ_BLJN01000004.1"/>
</dbReference>
<evidence type="ECO:0000313" key="7">
    <source>
        <dbReference type="EMBL" id="GFE82019.1"/>
    </source>
</evidence>
<accession>A0A829YFE9</accession>
<protein>
    <submittedName>
        <fullName evidence="7">Polysaccharide biosynthesis protein</fullName>
    </submittedName>
</protein>
<reference evidence="8" key="1">
    <citation type="submission" date="2020-01" db="EMBL/GenBank/DDBJ databases">
        <title>'Steroidobacter agaridevorans' sp. nov., agar-degrading bacteria isolated from rhizosphere soils.</title>
        <authorList>
            <person name="Ikenaga M."/>
            <person name="Kataoka M."/>
            <person name="Murouchi A."/>
            <person name="Katsuragi S."/>
            <person name="Sakai M."/>
        </authorList>
    </citation>
    <scope>NUCLEOTIDE SEQUENCE [LARGE SCALE GENOMIC DNA]</scope>
    <source>
        <strain evidence="8">YU21-B</strain>
    </source>
</reference>
<keyword evidence="3 6" id="KW-0812">Transmembrane</keyword>
<keyword evidence="4 6" id="KW-1133">Transmembrane helix</keyword>
<evidence type="ECO:0000256" key="3">
    <source>
        <dbReference type="ARBA" id="ARBA00022692"/>
    </source>
</evidence>
<evidence type="ECO:0000256" key="4">
    <source>
        <dbReference type="ARBA" id="ARBA00022989"/>
    </source>
</evidence>
<sequence>MTTSAARAGAIYTVGNLLSAGVPFLLLPLLTRVLPPAEYGAVVNYFLLVSACTAFAGLGVQGALGVSWFKEHPQDMPRLVGAAIVVALLSTLLVAFVLTALAALLFPHQFGFDPWVAGLAAISAGSNVLLQCRLVLWQSQHRPAANAALQFASSALNVALSLIGVLVLGWGGMGRIAGATVAAVAVGALAVIMLRAAGEAVYELRKQHVQGLIMYGVPLIPHVLAGVMLATADRFVVSALLGPEMLGIYGAAAQLGTVMAIFADGFVKAFNPWLFARLSSQQPDEELRVVGAMYAAVPGFLAVAIAVGAALVAVGTLVLGPAYHSALSILPWFILGGAFSGVYASVAGLYFFGNRTGVLSGVSFPTASLGLLCTIGLVSSFGPAGGAMGYALSQALLALVAWIVAQRTFKLPWHSPRLALVAWWQQALAGHASR</sequence>
<evidence type="ECO:0000256" key="1">
    <source>
        <dbReference type="ARBA" id="ARBA00004651"/>
    </source>
</evidence>
<evidence type="ECO:0000256" key="6">
    <source>
        <dbReference type="SAM" id="Phobius"/>
    </source>
</evidence>
<feature type="transmembrane region" description="Helical" evidence="6">
    <location>
        <begin position="176"/>
        <end position="197"/>
    </location>
</feature>
<feature type="transmembrane region" description="Helical" evidence="6">
    <location>
        <begin position="79"/>
        <end position="103"/>
    </location>
</feature>
<keyword evidence="8" id="KW-1185">Reference proteome</keyword>
<dbReference type="PANTHER" id="PTHR30250:SF11">
    <property type="entry name" value="O-ANTIGEN TRANSPORTER-RELATED"/>
    <property type="match status" value="1"/>
</dbReference>
<dbReference type="InterPro" id="IPR002797">
    <property type="entry name" value="Polysacc_synth"/>
</dbReference>
<feature type="transmembrane region" description="Helical" evidence="6">
    <location>
        <begin position="42"/>
        <end position="67"/>
    </location>
</feature>
<comment type="subcellular location">
    <subcellularLocation>
        <location evidence="1">Cell membrane</location>
        <topology evidence="1">Multi-pass membrane protein</topology>
    </subcellularLocation>
</comment>
<feature type="transmembrane region" description="Helical" evidence="6">
    <location>
        <begin position="9"/>
        <end position="30"/>
    </location>
</feature>
<evidence type="ECO:0000256" key="2">
    <source>
        <dbReference type="ARBA" id="ARBA00022475"/>
    </source>
</evidence>
<feature type="transmembrane region" description="Helical" evidence="6">
    <location>
        <begin position="209"/>
        <end position="231"/>
    </location>
</feature>
<feature type="transmembrane region" description="Helical" evidence="6">
    <location>
        <begin position="359"/>
        <end position="381"/>
    </location>
</feature>
<evidence type="ECO:0000313" key="8">
    <source>
        <dbReference type="Proteomes" id="UP000445000"/>
    </source>
</evidence>
<keyword evidence="2" id="KW-1003">Cell membrane</keyword>
<dbReference type="Pfam" id="PF01943">
    <property type="entry name" value="Polysacc_synt"/>
    <property type="match status" value="1"/>
</dbReference>
<feature type="transmembrane region" description="Helical" evidence="6">
    <location>
        <begin position="329"/>
        <end position="352"/>
    </location>
</feature>
<dbReference type="AlphaFoldDB" id="A0A829YFE9"/>